<sequence length="350" mass="41040">MKQKLYILISTILLSGTAFGQSIRDTVFNDVIPIHHQYVTTDGTDFLIDILIKPQKEPIVIVNHDRRIPLELFFDRKSFLSEQNEIILITSDWEYYDRISEEEKRTPGLRLDPYNQNKFYHIKRENASYTVHSISRALEIQPFKFNYKKVELVGSKKYYYVDCIPHYDEKHSRETWDALDSLNARFSIYTGFYYASGCMNYSLSALPLQEKLPAIKAIAEALRFKDNDHLKDFDQSPKIYLPATINFDSFDFYFERSKDSYDKPALKGWQEKDNTATIRLGYWRGNCCGDVPETERVSAKMINDTVYINYNKKREPLCNPSIGICANAIDFVINKKKYPNYKNLTFKTIE</sequence>
<comment type="caution">
    <text evidence="2">The sequence shown here is derived from an EMBL/GenBank/DDBJ whole genome shotgun (WGS) entry which is preliminary data.</text>
</comment>
<dbReference type="RefSeq" id="WP_125011938.1">
    <property type="nucleotide sequence ID" value="NZ_RQVR01000004.1"/>
</dbReference>
<organism evidence="2 3">
    <name type="scientific">Flavobacterium macacae</name>
    <dbReference type="NCBI Taxonomy" id="2488993"/>
    <lineage>
        <taxon>Bacteria</taxon>
        <taxon>Pseudomonadati</taxon>
        <taxon>Bacteroidota</taxon>
        <taxon>Flavobacteriia</taxon>
        <taxon>Flavobacteriales</taxon>
        <taxon>Flavobacteriaceae</taxon>
        <taxon>Flavobacterium</taxon>
    </lineage>
</organism>
<proteinExistence type="predicted"/>
<protein>
    <submittedName>
        <fullName evidence="2">Uncharacterized protein</fullName>
    </submittedName>
</protein>
<accession>A0A3P3WEV2</accession>
<keyword evidence="3" id="KW-1185">Reference proteome</keyword>
<evidence type="ECO:0000313" key="2">
    <source>
        <dbReference type="EMBL" id="RRJ92897.1"/>
    </source>
</evidence>
<feature type="chain" id="PRO_5018112149" evidence="1">
    <location>
        <begin position="21"/>
        <end position="350"/>
    </location>
</feature>
<evidence type="ECO:0000256" key="1">
    <source>
        <dbReference type="SAM" id="SignalP"/>
    </source>
</evidence>
<dbReference type="Proteomes" id="UP000271937">
    <property type="component" value="Unassembled WGS sequence"/>
</dbReference>
<reference evidence="2 3" key="1">
    <citation type="submission" date="2018-11" db="EMBL/GenBank/DDBJ databases">
        <title>Flavobacterium sp. nov., YIM 102600 draft genome.</title>
        <authorList>
            <person name="Li G."/>
            <person name="Jiang Y."/>
        </authorList>
    </citation>
    <scope>NUCLEOTIDE SEQUENCE [LARGE SCALE GENOMIC DNA]</scope>
    <source>
        <strain evidence="2 3">YIM 102600</strain>
    </source>
</reference>
<dbReference type="AlphaFoldDB" id="A0A3P3WEV2"/>
<dbReference type="OrthoDB" id="1371975at2"/>
<gene>
    <name evidence="2" type="ORF">EG849_04725</name>
</gene>
<evidence type="ECO:0000313" key="3">
    <source>
        <dbReference type="Proteomes" id="UP000271937"/>
    </source>
</evidence>
<dbReference type="EMBL" id="RQVR01000004">
    <property type="protein sequence ID" value="RRJ92897.1"/>
    <property type="molecule type" value="Genomic_DNA"/>
</dbReference>
<keyword evidence="1" id="KW-0732">Signal</keyword>
<feature type="signal peptide" evidence="1">
    <location>
        <begin position="1"/>
        <end position="20"/>
    </location>
</feature>
<name>A0A3P3WEV2_9FLAO</name>